<evidence type="ECO:0000259" key="3">
    <source>
        <dbReference type="Pfam" id="PF22255"/>
    </source>
</evidence>
<organism evidence="4 5">
    <name type="scientific">Muricoccus roseus</name>
    <dbReference type="NCBI Taxonomy" id="198092"/>
    <lineage>
        <taxon>Bacteria</taxon>
        <taxon>Pseudomonadati</taxon>
        <taxon>Pseudomonadota</taxon>
        <taxon>Alphaproteobacteria</taxon>
        <taxon>Acetobacterales</taxon>
        <taxon>Roseomonadaceae</taxon>
        <taxon>Muricoccus</taxon>
    </lineage>
</organism>
<dbReference type="SUPFAM" id="SSF69279">
    <property type="entry name" value="Phage tail proteins"/>
    <property type="match status" value="2"/>
</dbReference>
<dbReference type="InterPro" id="IPR026276">
    <property type="entry name" value="Baseplate_GpP"/>
</dbReference>
<dbReference type="AlphaFoldDB" id="A0A1M6LDL8"/>
<dbReference type="Pfam" id="PF21683">
    <property type="entry name" value="GpP-like_1st"/>
    <property type="match status" value="1"/>
</dbReference>
<dbReference type="Gene3D" id="3.55.50.10">
    <property type="entry name" value="Baseplate protein-like domains"/>
    <property type="match status" value="1"/>
</dbReference>
<name>A0A1M6LDL8_9PROT</name>
<gene>
    <name evidence="4" type="ORF">SAMN02745194_03140</name>
</gene>
<protein>
    <submittedName>
        <fullName evidence="4">Mu-like prophage tail protein gpP</fullName>
    </submittedName>
</protein>
<dbReference type="InterPro" id="IPR053982">
    <property type="entry name" value="Gp44/GpP-like_C"/>
</dbReference>
<dbReference type="Gene3D" id="3.30.1920.10">
    <property type="entry name" value="Baseplate protein-like domains - 2 layer sandwich fold"/>
    <property type="match status" value="1"/>
</dbReference>
<dbReference type="InterPro" id="IPR053981">
    <property type="entry name" value="Gp44/GpP-like_2nd"/>
</dbReference>
<evidence type="ECO:0000313" key="4">
    <source>
        <dbReference type="EMBL" id="SHJ69303.1"/>
    </source>
</evidence>
<dbReference type="Proteomes" id="UP000184387">
    <property type="component" value="Unassembled WGS sequence"/>
</dbReference>
<dbReference type="Pfam" id="PF21929">
    <property type="entry name" value="GpP_4th"/>
    <property type="match status" value="1"/>
</dbReference>
<dbReference type="Gene3D" id="2.30.300.10">
    <property type="entry name" value="Baseplate protein-like domain - beta roll fold"/>
    <property type="match status" value="1"/>
</dbReference>
<feature type="domain" description="Baseplate hub protein gp44-like N-terminal" evidence="1">
    <location>
        <begin position="8"/>
        <end position="92"/>
    </location>
</feature>
<keyword evidence="5" id="KW-1185">Reference proteome</keyword>
<accession>A0A1M6LDL8</accession>
<feature type="domain" description="Baseplate hub protein gp44/GpP-like second" evidence="3">
    <location>
        <begin position="95"/>
        <end position="180"/>
    </location>
</feature>
<dbReference type="PIRSF" id="PIRSF004440">
    <property type="entry name" value="GpP"/>
    <property type="match status" value="1"/>
</dbReference>
<evidence type="ECO:0000259" key="1">
    <source>
        <dbReference type="Pfam" id="PF21683"/>
    </source>
</evidence>
<dbReference type="Pfam" id="PF22255">
    <property type="entry name" value="Gp44-like_2nd"/>
    <property type="match status" value="1"/>
</dbReference>
<dbReference type="InterPro" id="IPR023399">
    <property type="entry name" value="Baseplate-like_2-layer_sand"/>
</dbReference>
<dbReference type="InterPro" id="IPR049354">
    <property type="entry name" value="GpP-like_N"/>
</dbReference>
<reference evidence="4 5" key="1">
    <citation type="submission" date="2016-11" db="EMBL/GenBank/DDBJ databases">
        <authorList>
            <person name="Jaros S."/>
            <person name="Januszkiewicz K."/>
            <person name="Wedrychowicz H."/>
        </authorList>
    </citation>
    <scope>NUCLEOTIDE SEQUENCE [LARGE SCALE GENOMIC DNA]</scope>
    <source>
        <strain evidence="4 5">DSM 14916</strain>
    </source>
</reference>
<evidence type="ECO:0000313" key="5">
    <source>
        <dbReference type="Proteomes" id="UP000184387"/>
    </source>
</evidence>
<dbReference type="OrthoDB" id="9016931at2"/>
<dbReference type="RefSeq" id="WP_073136364.1">
    <property type="nucleotide sequence ID" value="NZ_FQZF01000018.1"/>
</dbReference>
<dbReference type="STRING" id="198092.SAMN02745194_03140"/>
<sequence length="384" mass="42261">MPARDGDLKLLVDGQELLGWQEVRVTRGLERTPPDFLLQVNERFPAGKGVIAKPGLSCVVKIGDDTVLTGWVDRYTPGVNKRSGSRRTVSGRGKTQDLVDCSAYLRGLANQVSNAPTRQVIEQLCALFGIEVDARDGDGQVVPQFNVILTERCWDIVDRVARHSEFLAYEGTDGRLILTKLGKDTMASGFREGINVEDADVSFAYDQRYSLYEAVTIPTEILGDTARALNSPDYNLRARVTDDAIGVAEPTKGKRFRPLVLIAETMQNGVDIALKRVQWERARRIGRSQAVTLVCDSWRDAAGRLWEPGFRAPVHLPSLGLLDKEWVIAEVTYRRGSQGTLTDVTLMPEDAFLPEPILLAAFDAQLDAALNERGMIEGGGGPIP</sequence>
<feature type="domain" description="Baseplate hub protein gp44/GpP-like C-terminal" evidence="2">
    <location>
        <begin position="273"/>
        <end position="355"/>
    </location>
</feature>
<dbReference type="EMBL" id="FQZF01000018">
    <property type="protein sequence ID" value="SHJ69303.1"/>
    <property type="molecule type" value="Genomic_DNA"/>
</dbReference>
<proteinExistence type="predicted"/>
<evidence type="ECO:0000259" key="2">
    <source>
        <dbReference type="Pfam" id="PF21929"/>
    </source>
</evidence>